<dbReference type="STRING" id="861266.ARTSIC4J27_4304"/>
<dbReference type="Gene3D" id="1.20.1290.10">
    <property type="entry name" value="AhpD-like"/>
    <property type="match status" value="1"/>
</dbReference>
<protein>
    <submittedName>
        <fullName evidence="2">Alkylhydroperoxidase AhpD family core domain protein</fullName>
    </submittedName>
</protein>
<keyword evidence="2" id="KW-0575">Peroxidase</keyword>
<proteinExistence type="predicted"/>
<dbReference type="PANTHER" id="PTHR35446:SF2">
    <property type="entry name" value="CARBOXYMUCONOLACTONE DECARBOXYLASE-LIKE DOMAIN-CONTAINING PROTEIN"/>
    <property type="match status" value="1"/>
</dbReference>
<dbReference type="PANTHER" id="PTHR35446">
    <property type="entry name" value="SI:CH211-175M2.5"/>
    <property type="match status" value="1"/>
</dbReference>
<dbReference type="NCBIfam" id="TIGR00778">
    <property type="entry name" value="ahpD_dom"/>
    <property type="match status" value="1"/>
</dbReference>
<dbReference type="Proteomes" id="UP000035722">
    <property type="component" value="Unassembled WGS sequence"/>
</dbReference>
<evidence type="ECO:0000259" key="1">
    <source>
        <dbReference type="Pfam" id="PF02627"/>
    </source>
</evidence>
<keyword evidence="2" id="KW-0560">Oxidoreductase</keyword>
<dbReference type="GO" id="GO:0051920">
    <property type="term" value="F:peroxiredoxin activity"/>
    <property type="evidence" value="ECO:0007669"/>
    <property type="project" value="InterPro"/>
</dbReference>
<dbReference type="InterPro" id="IPR029032">
    <property type="entry name" value="AhpD-like"/>
</dbReference>
<name>A0A024H936_9MICC</name>
<evidence type="ECO:0000313" key="3">
    <source>
        <dbReference type="Proteomes" id="UP000035722"/>
    </source>
</evidence>
<dbReference type="InterPro" id="IPR004675">
    <property type="entry name" value="AhpD_core"/>
</dbReference>
<dbReference type="EMBL" id="CAQI01000059">
    <property type="protein sequence ID" value="CCQ48301.1"/>
    <property type="molecule type" value="Genomic_DNA"/>
</dbReference>
<dbReference type="InterPro" id="IPR003779">
    <property type="entry name" value="CMD-like"/>
</dbReference>
<feature type="domain" description="Carboxymuconolactone decarboxylase-like" evidence="1">
    <location>
        <begin position="45"/>
        <end position="119"/>
    </location>
</feature>
<evidence type="ECO:0000313" key="2">
    <source>
        <dbReference type="EMBL" id="CCQ48301.1"/>
    </source>
</evidence>
<dbReference type="AlphaFoldDB" id="A0A024H936"/>
<dbReference type="SUPFAM" id="SSF69118">
    <property type="entry name" value="AhpD-like"/>
    <property type="match status" value="1"/>
</dbReference>
<keyword evidence="3" id="KW-1185">Reference proteome</keyword>
<dbReference type="Pfam" id="PF02627">
    <property type="entry name" value="CMD"/>
    <property type="match status" value="1"/>
</dbReference>
<organism evidence="2 3">
    <name type="scientific">Pseudarthrobacter siccitolerans</name>
    <dbReference type="NCBI Taxonomy" id="861266"/>
    <lineage>
        <taxon>Bacteria</taxon>
        <taxon>Bacillati</taxon>
        <taxon>Actinomycetota</taxon>
        <taxon>Actinomycetes</taxon>
        <taxon>Micrococcales</taxon>
        <taxon>Micrococcaceae</taxon>
        <taxon>Pseudarthrobacter</taxon>
    </lineage>
</organism>
<sequence>MCKAGGNGQPPSVPEQENPLSATTQHVYLDKQHPALWRALNGLGLKVREAAEAAGLDETMVELLRVRVSQLNGCAYCLDLHVREAVEAGESVQRLAVLPAWRETALFSEKERAALALAESITELPGHSVQGHEEAYAREHLSEEEFSAVSWLAIAMNAFNRVSITSHHPVTLDR</sequence>
<comment type="caution">
    <text evidence="2">The sequence shown here is derived from an EMBL/GenBank/DDBJ whole genome shotgun (WGS) entry which is preliminary data.</text>
</comment>
<reference evidence="3" key="1">
    <citation type="journal article" date="2014" name="Genome Announc.">
        <title>Genome Sequence of Arthrobacter siccitolerans 4J27, a Xeroprotectant-Producing Desiccation-Tolerant Microorganism.</title>
        <authorList>
            <person name="Manzanera M."/>
            <person name="Santa-Cruz-Calvo L."/>
            <person name="Vilchez J.I."/>
            <person name="Garcia-Fontana C."/>
            <person name="Silva-Castro G.A."/>
            <person name="Calvo C."/>
            <person name="Gonzalez-Lopez J."/>
        </authorList>
    </citation>
    <scope>NUCLEOTIDE SEQUENCE [LARGE SCALE GENOMIC DNA]</scope>
    <source>
        <strain evidence="3">4J27</strain>
    </source>
</reference>
<accession>A0A024H936</accession>
<gene>
    <name evidence="2" type="ORF">ARTSIC4J27_4304</name>
</gene>